<evidence type="ECO:0000313" key="2">
    <source>
        <dbReference type="EMBL" id="PON92907.1"/>
    </source>
</evidence>
<dbReference type="AlphaFoldDB" id="A0A2P5F536"/>
<dbReference type="SUPFAM" id="SSF56219">
    <property type="entry name" value="DNase I-like"/>
    <property type="match status" value="1"/>
</dbReference>
<keyword evidence="2" id="KW-0540">Nuclease</keyword>
<evidence type="ECO:0000259" key="1">
    <source>
        <dbReference type="Pfam" id="PF03372"/>
    </source>
</evidence>
<dbReference type="PANTHER" id="PTHR33710">
    <property type="entry name" value="BNAC02G09200D PROTEIN"/>
    <property type="match status" value="1"/>
</dbReference>
<sequence>MRLLAVNCRGLARASANRELRELIRAHNPECLVLSETMISENKMLSKLRIWGYPNSCYVPPVNISGGFCVAWSSSLRLEPVEMDKNAIHCLVHLQPSPNPWLLSAIYGPSRTSERPSFWKQIQSVSARVPGPWLIVGDLNSTLLDSERSGLGSLRSAQRASQPLRDMVTNVGLIDLGIIGGSFSWRNRRRGLALARARLDRALCDGEWRCLYPAATVTLLPATFSDHNPIILNLFSVVQSKPSFKFQAAWTRDNRSQLVVQKAWSSYSNINPGAQLIGRQNCTRKALCAWNRQQFGHYLRFGSLLDASAKASDSAMWKAIIGVKDLIQRGACRLIGDGTTTNIWMDPWVPKHPTFKPTPTCDPGPGRAWVSDFICHGSQ</sequence>
<keyword evidence="3" id="KW-1185">Reference proteome</keyword>
<feature type="domain" description="Endonuclease/exonuclease/phosphatase" evidence="1">
    <location>
        <begin position="6"/>
        <end position="227"/>
    </location>
</feature>
<name>A0A2P5F536_TREOI</name>
<reference evidence="3" key="1">
    <citation type="submission" date="2016-06" db="EMBL/GenBank/DDBJ databases">
        <title>Parallel loss of symbiosis genes in relatives of nitrogen-fixing non-legume Parasponia.</title>
        <authorList>
            <person name="Van Velzen R."/>
            <person name="Holmer R."/>
            <person name="Bu F."/>
            <person name="Rutten L."/>
            <person name="Van Zeijl A."/>
            <person name="Liu W."/>
            <person name="Santuari L."/>
            <person name="Cao Q."/>
            <person name="Sharma T."/>
            <person name="Shen D."/>
            <person name="Roswanjaya Y."/>
            <person name="Wardhani T."/>
            <person name="Kalhor M.S."/>
            <person name="Jansen J."/>
            <person name="Van den Hoogen J."/>
            <person name="Gungor B."/>
            <person name="Hartog M."/>
            <person name="Hontelez J."/>
            <person name="Verver J."/>
            <person name="Yang W.-C."/>
            <person name="Schijlen E."/>
            <person name="Repin R."/>
            <person name="Schilthuizen M."/>
            <person name="Schranz E."/>
            <person name="Heidstra R."/>
            <person name="Miyata K."/>
            <person name="Fedorova E."/>
            <person name="Kohlen W."/>
            <person name="Bisseling T."/>
            <person name="Smit S."/>
            <person name="Geurts R."/>
        </authorList>
    </citation>
    <scope>NUCLEOTIDE SEQUENCE [LARGE SCALE GENOMIC DNA]</scope>
    <source>
        <strain evidence="3">cv. RG33-2</strain>
    </source>
</reference>
<dbReference type="EMBL" id="JXTC01000061">
    <property type="protein sequence ID" value="PON92907.1"/>
    <property type="molecule type" value="Genomic_DNA"/>
</dbReference>
<organism evidence="2 3">
    <name type="scientific">Trema orientale</name>
    <name type="common">Charcoal tree</name>
    <name type="synonym">Celtis orientalis</name>
    <dbReference type="NCBI Taxonomy" id="63057"/>
    <lineage>
        <taxon>Eukaryota</taxon>
        <taxon>Viridiplantae</taxon>
        <taxon>Streptophyta</taxon>
        <taxon>Embryophyta</taxon>
        <taxon>Tracheophyta</taxon>
        <taxon>Spermatophyta</taxon>
        <taxon>Magnoliopsida</taxon>
        <taxon>eudicotyledons</taxon>
        <taxon>Gunneridae</taxon>
        <taxon>Pentapetalae</taxon>
        <taxon>rosids</taxon>
        <taxon>fabids</taxon>
        <taxon>Rosales</taxon>
        <taxon>Cannabaceae</taxon>
        <taxon>Trema</taxon>
    </lineage>
</organism>
<proteinExistence type="predicted"/>
<evidence type="ECO:0000313" key="3">
    <source>
        <dbReference type="Proteomes" id="UP000237000"/>
    </source>
</evidence>
<keyword evidence="2" id="KW-0378">Hydrolase</keyword>
<dbReference type="GO" id="GO:0004527">
    <property type="term" value="F:exonuclease activity"/>
    <property type="evidence" value="ECO:0007669"/>
    <property type="project" value="UniProtKB-KW"/>
</dbReference>
<dbReference type="GO" id="GO:0004519">
    <property type="term" value="F:endonuclease activity"/>
    <property type="evidence" value="ECO:0007669"/>
    <property type="project" value="UniProtKB-KW"/>
</dbReference>
<keyword evidence="2" id="KW-0255">Endonuclease</keyword>
<dbReference type="STRING" id="63057.A0A2P5F536"/>
<dbReference type="OrthoDB" id="1113909at2759"/>
<gene>
    <name evidence="2" type="ORF">TorRG33x02_111860</name>
</gene>
<accession>A0A2P5F536</accession>
<comment type="caution">
    <text evidence="2">The sequence shown here is derived from an EMBL/GenBank/DDBJ whole genome shotgun (WGS) entry which is preliminary data.</text>
</comment>
<dbReference type="InterPro" id="IPR005135">
    <property type="entry name" value="Endo/exonuclease/phosphatase"/>
</dbReference>
<dbReference type="PANTHER" id="PTHR33710:SF77">
    <property type="entry name" value="DNASE I-LIKE SUPERFAMILY PROTEIN"/>
    <property type="match status" value="1"/>
</dbReference>
<dbReference type="InParanoid" id="A0A2P5F536"/>
<protein>
    <submittedName>
        <fullName evidence="2">Endonuclease/exonuclease/phosphatase</fullName>
    </submittedName>
</protein>
<dbReference type="Proteomes" id="UP000237000">
    <property type="component" value="Unassembled WGS sequence"/>
</dbReference>
<keyword evidence="2" id="KW-0269">Exonuclease</keyword>
<dbReference type="Pfam" id="PF03372">
    <property type="entry name" value="Exo_endo_phos"/>
    <property type="match status" value="1"/>
</dbReference>
<dbReference type="InterPro" id="IPR036691">
    <property type="entry name" value="Endo/exonu/phosph_ase_sf"/>
</dbReference>
<dbReference type="Gene3D" id="3.60.10.10">
    <property type="entry name" value="Endonuclease/exonuclease/phosphatase"/>
    <property type="match status" value="1"/>
</dbReference>